<feature type="compositionally biased region" description="Basic and acidic residues" evidence="1">
    <location>
        <begin position="387"/>
        <end position="413"/>
    </location>
</feature>
<feature type="compositionally biased region" description="Polar residues" evidence="1">
    <location>
        <begin position="417"/>
        <end position="432"/>
    </location>
</feature>
<dbReference type="EMBL" id="UYRT01079548">
    <property type="protein sequence ID" value="VDN20930.1"/>
    <property type="molecule type" value="Genomic_DNA"/>
</dbReference>
<feature type="compositionally biased region" description="Basic and acidic residues" evidence="1">
    <location>
        <begin position="297"/>
        <end position="315"/>
    </location>
</feature>
<keyword evidence="2" id="KW-0472">Membrane</keyword>
<reference evidence="5" key="1">
    <citation type="submission" date="2016-06" db="UniProtKB">
        <authorList>
            <consortium name="WormBaseParasite"/>
        </authorList>
    </citation>
    <scope>IDENTIFICATION</scope>
</reference>
<dbReference type="AlphaFoldDB" id="A0A183DVH6"/>
<feature type="transmembrane region" description="Helical" evidence="2">
    <location>
        <begin position="197"/>
        <end position="217"/>
    </location>
</feature>
<dbReference type="Proteomes" id="UP000271098">
    <property type="component" value="Unassembled WGS sequence"/>
</dbReference>
<feature type="transmembrane region" description="Helical" evidence="2">
    <location>
        <begin position="58"/>
        <end position="78"/>
    </location>
</feature>
<feature type="region of interest" description="Disordered" evidence="1">
    <location>
        <begin position="386"/>
        <end position="433"/>
    </location>
</feature>
<gene>
    <name evidence="3" type="ORF">GPUH_LOCUS12717</name>
</gene>
<feature type="transmembrane region" description="Helical" evidence="2">
    <location>
        <begin position="84"/>
        <end position="107"/>
    </location>
</feature>
<keyword evidence="2" id="KW-1133">Transmembrane helix</keyword>
<proteinExistence type="predicted"/>
<evidence type="ECO:0000256" key="1">
    <source>
        <dbReference type="SAM" id="MobiDB-lite"/>
    </source>
</evidence>
<evidence type="ECO:0000313" key="3">
    <source>
        <dbReference type="EMBL" id="VDN20930.1"/>
    </source>
</evidence>
<evidence type="ECO:0000313" key="5">
    <source>
        <dbReference type="WBParaSite" id="GPUH_0001273101-mRNA-1"/>
    </source>
</evidence>
<feature type="compositionally biased region" description="Polar residues" evidence="1">
    <location>
        <begin position="319"/>
        <end position="336"/>
    </location>
</feature>
<keyword evidence="2" id="KW-0812">Transmembrane</keyword>
<feature type="transmembrane region" description="Helical" evidence="2">
    <location>
        <begin position="165"/>
        <end position="190"/>
    </location>
</feature>
<feature type="transmembrane region" description="Helical" evidence="2">
    <location>
        <begin position="114"/>
        <end position="136"/>
    </location>
</feature>
<name>A0A183DVH6_9BILA</name>
<reference evidence="3 4" key="2">
    <citation type="submission" date="2018-11" db="EMBL/GenBank/DDBJ databases">
        <authorList>
            <consortium name="Pathogen Informatics"/>
        </authorList>
    </citation>
    <scope>NUCLEOTIDE SEQUENCE [LARGE SCALE GENOMIC DNA]</scope>
</reference>
<evidence type="ECO:0000256" key="2">
    <source>
        <dbReference type="SAM" id="Phobius"/>
    </source>
</evidence>
<feature type="transmembrane region" description="Helical" evidence="2">
    <location>
        <begin position="223"/>
        <end position="246"/>
    </location>
</feature>
<evidence type="ECO:0000313" key="4">
    <source>
        <dbReference type="Proteomes" id="UP000271098"/>
    </source>
</evidence>
<keyword evidence="4" id="KW-1185">Reference proteome</keyword>
<protein>
    <submittedName>
        <fullName evidence="5">MARVEL domain-containing protein</fullName>
    </submittedName>
</protein>
<dbReference type="WBParaSite" id="GPUH_0001273101-mRNA-1">
    <property type="protein sequence ID" value="GPUH_0001273101-mRNA-1"/>
    <property type="gene ID" value="GPUH_0001273101"/>
</dbReference>
<sequence length="560" mass="61560">MPKSTSIFGDVEASATYSDAANYPTWFHFVASVQGVLALLLCVFVILGYVAEALRIPIVVLFLFEIFIASIGLTAIAYDRRDYHAMYIIVNAVTGISAIIWVVFLFVNKNQHSLCAKIVLILLAVFSCLVTVILIFCANRKVPKLLQKSICLKAFSIDAANYPTWFHFVASVQGVLALLLCVFVILGYVAEALRIPIVVLFLFEIFIASIGLTAIAYDRRDYHAMYIIVNAVTGISAIIWVVFLFVNKNQHSLCAKIVLILLAVFSIFELSDINIAHFFNILPEFFLVEDERSAKPIKTKETGSNESVRNADVRRSAGRSVQTPPSFRTPITTSSKMAGTAIERSLHSKLETQLQDDSKSILSAASSGTSDEKTMRGAAGLDTGIVEDERSAKPIKTKETGSNESVKNADVRRSAGRSVQTPPSFRTPSSKIAGTAIERSLHSKLETQLQDDSKSILSAASSGTSDEKTMRGAAGLDTGIEKSELELARSEKMTVSHKSNSSTNFITFNKWRQFYVSPTIYSPSTVPGAAVGRNGRDRLRGKLMVKKKYGEKKPDRTLFF</sequence>
<feature type="transmembrane region" description="Helical" evidence="2">
    <location>
        <begin position="26"/>
        <end position="51"/>
    </location>
</feature>
<accession>A0A183DVH6</accession>
<organism evidence="5">
    <name type="scientific">Gongylonema pulchrum</name>
    <dbReference type="NCBI Taxonomy" id="637853"/>
    <lineage>
        <taxon>Eukaryota</taxon>
        <taxon>Metazoa</taxon>
        <taxon>Ecdysozoa</taxon>
        <taxon>Nematoda</taxon>
        <taxon>Chromadorea</taxon>
        <taxon>Rhabditida</taxon>
        <taxon>Spirurina</taxon>
        <taxon>Spiruromorpha</taxon>
        <taxon>Spiruroidea</taxon>
        <taxon>Gongylonematidae</taxon>
        <taxon>Gongylonema</taxon>
    </lineage>
</organism>
<feature type="transmembrane region" description="Helical" evidence="2">
    <location>
        <begin position="253"/>
        <end position="271"/>
    </location>
</feature>
<dbReference type="OrthoDB" id="5856361at2759"/>
<feature type="region of interest" description="Disordered" evidence="1">
    <location>
        <begin position="297"/>
        <end position="336"/>
    </location>
</feature>